<evidence type="ECO:0000256" key="7">
    <source>
        <dbReference type="SAM" id="MobiDB-lite"/>
    </source>
</evidence>
<dbReference type="InterPro" id="IPR026099">
    <property type="entry name" value="Odf2-rel"/>
</dbReference>
<evidence type="ECO:0000256" key="5">
    <source>
        <dbReference type="ARBA" id="ARBA00023212"/>
    </source>
</evidence>
<proteinExistence type="inferred from homology"/>
<evidence type="ECO:0000256" key="2">
    <source>
        <dbReference type="ARBA" id="ARBA00009316"/>
    </source>
</evidence>
<name>A0ABQ9JJ70_9CUCU</name>
<reference evidence="8" key="1">
    <citation type="journal article" date="2023" name="Insect Mol. Biol.">
        <title>Genome sequencing provides insights into the evolution of gene families encoding plant cell wall-degrading enzymes in longhorned beetles.</title>
        <authorList>
            <person name="Shin N.R."/>
            <person name="Okamura Y."/>
            <person name="Kirsch R."/>
            <person name="Pauchet Y."/>
        </authorList>
    </citation>
    <scope>NUCLEOTIDE SEQUENCE</scope>
    <source>
        <strain evidence="8">MMC_N1</strain>
    </source>
</reference>
<comment type="subcellular location">
    <subcellularLocation>
        <location evidence="1">Cytoplasm</location>
        <location evidence="1">Cytoskeleton</location>
        <location evidence="1">Microtubule organizing center</location>
        <location evidence="1">Centrosome</location>
    </subcellularLocation>
</comment>
<keyword evidence="5" id="KW-0206">Cytoskeleton</keyword>
<organism evidence="8 9">
    <name type="scientific">Molorchus minor</name>
    <dbReference type="NCBI Taxonomy" id="1323400"/>
    <lineage>
        <taxon>Eukaryota</taxon>
        <taxon>Metazoa</taxon>
        <taxon>Ecdysozoa</taxon>
        <taxon>Arthropoda</taxon>
        <taxon>Hexapoda</taxon>
        <taxon>Insecta</taxon>
        <taxon>Pterygota</taxon>
        <taxon>Neoptera</taxon>
        <taxon>Endopterygota</taxon>
        <taxon>Coleoptera</taxon>
        <taxon>Polyphaga</taxon>
        <taxon>Cucujiformia</taxon>
        <taxon>Chrysomeloidea</taxon>
        <taxon>Cerambycidae</taxon>
        <taxon>Lamiinae</taxon>
        <taxon>Monochamini</taxon>
        <taxon>Molorchus</taxon>
    </lineage>
</organism>
<evidence type="ECO:0000256" key="6">
    <source>
        <dbReference type="SAM" id="Coils"/>
    </source>
</evidence>
<evidence type="ECO:0000256" key="3">
    <source>
        <dbReference type="ARBA" id="ARBA00022490"/>
    </source>
</evidence>
<evidence type="ECO:0000313" key="8">
    <source>
        <dbReference type="EMBL" id="KAJ8978273.1"/>
    </source>
</evidence>
<accession>A0ABQ9JJ70</accession>
<dbReference type="PANTHER" id="PTHR23162:SF10">
    <property type="entry name" value="FI13205P"/>
    <property type="match status" value="1"/>
</dbReference>
<keyword evidence="9" id="KW-1185">Reference proteome</keyword>
<sequence length="789" mass="91043">MDILIVKEKIIALLCKRPHRLFRYFPAVYVRDCRARHHTLLHRTIAPENRSSSSHPAEELPSNSHSPVENIVNSNVLISQNHSETVLLSTAVVKVIDKWTREQNIRLNPKYQYSFEVFVVEKISGKLPYVPFNKDLYLHLKNLPLADSTFNIPRDIDGLLGASLFADILGTHKIVGTNPSPTAIETTLGYLVLGSAVQRDNTGRFTVALPFKLDPSQLGDSYSLAERRLFGLEKQLQKFPEQPHKQFHRVLWRFNLNDPISVYELNTVTFGVRSSPYLSLRIVKLLAESQANLYPKAVEYINRDMYMDDVIVSVPDVKTAYDLHNQLVDLFLSGSFHLLKWVSNSFELLSKIPDFLKLNKILDFDKTNLKILGLQWNPSLDKFNFKLNFEISNCTKRNLLSCLLIKRLWELKYDWDQEASLDITKLWSKFQSELHLLSNLQIPRLTIGHPLPSVSRAEFSHTHGRVMTVPLSTNPPAQPNNGDIERVTTITMIRLIHPYKAFEEPHGSCTRRMAIIIFAMAQGFFYQIGANAAYRDKTKSGKNVESPEQLLKELKEQYCRLQDDFKGKLTEVAGLRTNNEKLKDMAKAAEEAKKAMEEKFKELDAEFKKLKAECKGPKGNTKEQMIELEQQMAVAKQRFREAQDELEELRALVEDQQGQLDDYRNKYLEAQQKVDEQMRQIDLMEMENQRASEEVNMEILRVKNQFQEKLQELMPLPDILKSTQVKLQEAQQMHLLAERNNEALSRELQMYKDKIAAMTNQMDEAVCQNFRLHIKSLKSLNFSLPVPEV</sequence>
<dbReference type="PANTHER" id="PTHR23162">
    <property type="entry name" value="OUTER DENSE FIBER OF SPERM TAILS 2"/>
    <property type="match status" value="1"/>
</dbReference>
<keyword evidence="3" id="KW-0963">Cytoplasm</keyword>
<evidence type="ECO:0000256" key="4">
    <source>
        <dbReference type="ARBA" id="ARBA00023054"/>
    </source>
</evidence>
<protein>
    <submittedName>
        <fullName evidence="8">Uncharacterized protein</fullName>
    </submittedName>
</protein>
<gene>
    <name evidence="8" type="ORF">NQ317_009613</name>
</gene>
<comment type="caution">
    <text evidence="8">The sequence shown here is derived from an EMBL/GenBank/DDBJ whole genome shotgun (WGS) entry which is preliminary data.</text>
</comment>
<dbReference type="EMBL" id="JAPWTJ010000457">
    <property type="protein sequence ID" value="KAJ8978273.1"/>
    <property type="molecule type" value="Genomic_DNA"/>
</dbReference>
<feature type="compositionally biased region" description="Polar residues" evidence="7">
    <location>
        <begin position="49"/>
        <end position="66"/>
    </location>
</feature>
<evidence type="ECO:0000256" key="1">
    <source>
        <dbReference type="ARBA" id="ARBA00004300"/>
    </source>
</evidence>
<dbReference type="Gene3D" id="1.10.287.1490">
    <property type="match status" value="1"/>
</dbReference>
<evidence type="ECO:0000313" key="9">
    <source>
        <dbReference type="Proteomes" id="UP001162164"/>
    </source>
</evidence>
<dbReference type="Proteomes" id="UP001162164">
    <property type="component" value="Unassembled WGS sequence"/>
</dbReference>
<feature type="coiled-coil region" evidence="6">
    <location>
        <begin position="572"/>
        <end position="768"/>
    </location>
</feature>
<comment type="similarity">
    <text evidence="2">Belongs to the ODF2 family.</text>
</comment>
<feature type="region of interest" description="Disordered" evidence="7">
    <location>
        <begin position="44"/>
        <end position="66"/>
    </location>
</feature>
<keyword evidence="4 6" id="KW-0175">Coiled coil</keyword>